<organism evidence="3 4">
    <name type="scientific">Brevundimonas naejangsanensis</name>
    <dbReference type="NCBI Taxonomy" id="588932"/>
    <lineage>
        <taxon>Bacteria</taxon>
        <taxon>Pseudomonadati</taxon>
        <taxon>Pseudomonadota</taxon>
        <taxon>Alphaproteobacteria</taxon>
        <taxon>Caulobacterales</taxon>
        <taxon>Caulobacteraceae</taxon>
        <taxon>Brevundimonas</taxon>
    </lineage>
</organism>
<dbReference type="OrthoDB" id="7204073at2"/>
<name>A0A172Y2W5_9CAUL</name>
<dbReference type="KEGG" id="bne:DA69_01450"/>
<dbReference type="AlphaFoldDB" id="A0A172Y2W5"/>
<feature type="signal peptide" evidence="2">
    <location>
        <begin position="1"/>
        <end position="19"/>
    </location>
</feature>
<dbReference type="STRING" id="588932.DA69_01450"/>
<evidence type="ECO:0000313" key="4">
    <source>
        <dbReference type="Proteomes" id="UP000077603"/>
    </source>
</evidence>
<dbReference type="PROSITE" id="PS00436">
    <property type="entry name" value="PEROXIDASE_2"/>
    <property type="match status" value="1"/>
</dbReference>
<evidence type="ECO:0000256" key="2">
    <source>
        <dbReference type="SAM" id="SignalP"/>
    </source>
</evidence>
<feature type="compositionally biased region" description="Low complexity" evidence="1">
    <location>
        <begin position="25"/>
        <end position="43"/>
    </location>
</feature>
<feature type="chain" id="PRO_5008004184" evidence="2">
    <location>
        <begin position="20"/>
        <end position="167"/>
    </location>
</feature>
<keyword evidence="2" id="KW-0732">Signal</keyword>
<gene>
    <name evidence="3" type="ORF">DA69_01450</name>
</gene>
<proteinExistence type="predicted"/>
<evidence type="ECO:0000256" key="1">
    <source>
        <dbReference type="SAM" id="MobiDB-lite"/>
    </source>
</evidence>
<dbReference type="RefSeq" id="WP_029972602.1">
    <property type="nucleotide sequence ID" value="NZ_CP015614.1"/>
</dbReference>
<keyword evidence="4" id="KW-1185">Reference proteome</keyword>
<dbReference type="Proteomes" id="UP000077603">
    <property type="component" value="Chromosome"/>
</dbReference>
<accession>A0A172Y2W5</accession>
<dbReference type="GO" id="GO:0004601">
    <property type="term" value="F:peroxidase activity"/>
    <property type="evidence" value="ECO:0007669"/>
    <property type="project" value="InterPro"/>
</dbReference>
<dbReference type="InterPro" id="IPR019794">
    <property type="entry name" value="Peroxidases_AS"/>
</dbReference>
<feature type="region of interest" description="Disordered" evidence="1">
    <location>
        <begin position="23"/>
        <end position="45"/>
    </location>
</feature>
<dbReference type="EMBL" id="CP015614">
    <property type="protein sequence ID" value="ANF53548.1"/>
    <property type="molecule type" value="Genomic_DNA"/>
</dbReference>
<evidence type="ECO:0000313" key="3">
    <source>
        <dbReference type="EMBL" id="ANF53548.1"/>
    </source>
</evidence>
<reference evidence="3 4" key="1">
    <citation type="journal article" date="2014" name="Genome Announc.">
        <title>Genome Sequence of a Promising Hydrogen-Producing Facultative Anaerobic Bacterium, Brevundimonas naejangsanensis Strain B1.</title>
        <authorList>
            <person name="Su H."/>
            <person name="Zhang T."/>
            <person name="Bao M."/>
            <person name="Jiang Y."/>
            <person name="Wang Y."/>
            <person name="Tan T."/>
        </authorList>
    </citation>
    <scope>NUCLEOTIDE SEQUENCE [LARGE SCALE GENOMIC DNA]</scope>
    <source>
        <strain evidence="3 4">B1</strain>
    </source>
</reference>
<sequence length="167" mass="17655">MTSLLGLSQAMLVALAVQTAPQSGAQTPAERPQAATPARPPRASEGWTWTLYSGDGPLVLANEIPDTPRLRTTLECAPGSSIVRLAFHDAPGADGFATIRSGAASAEVEARARRGRLEAVLRADHPVFAAFLATGRLTLTLGEQAQTIEIDRANLPKLRRFAELCTG</sequence>
<protein>
    <submittedName>
        <fullName evidence="3">Uncharacterized protein</fullName>
    </submittedName>
</protein>